<feature type="compositionally biased region" description="Basic and acidic residues" evidence="1">
    <location>
        <begin position="232"/>
        <end position="251"/>
    </location>
</feature>
<accession>A0A7W8FV77</accession>
<keyword evidence="4" id="KW-1185">Reference proteome</keyword>
<dbReference type="InterPro" id="IPR025889">
    <property type="entry name" value="GSP17M-like_dom"/>
</dbReference>
<feature type="region of interest" description="Disordered" evidence="1">
    <location>
        <begin position="146"/>
        <end position="283"/>
    </location>
</feature>
<protein>
    <submittedName>
        <fullName evidence="3">Putative membrane protein</fullName>
    </submittedName>
</protein>
<dbReference type="Proteomes" id="UP000525923">
    <property type="component" value="Unassembled WGS sequence"/>
</dbReference>
<feature type="compositionally biased region" description="Basic and acidic residues" evidence="1">
    <location>
        <begin position="37"/>
        <end position="49"/>
    </location>
</feature>
<feature type="compositionally biased region" description="Basic and acidic residues" evidence="1">
    <location>
        <begin position="195"/>
        <end position="207"/>
    </location>
</feature>
<evidence type="ECO:0000313" key="3">
    <source>
        <dbReference type="EMBL" id="MBB5180592.1"/>
    </source>
</evidence>
<dbReference type="RefSeq" id="WP_135503241.1">
    <property type="nucleotide sequence ID" value="NZ_CP181055.1"/>
</dbReference>
<organism evidence="3 4">
    <name type="scientific">Planococcus koreensis</name>
    <dbReference type="NCBI Taxonomy" id="112331"/>
    <lineage>
        <taxon>Bacteria</taxon>
        <taxon>Bacillati</taxon>
        <taxon>Bacillota</taxon>
        <taxon>Bacilli</taxon>
        <taxon>Bacillales</taxon>
        <taxon>Caryophanaceae</taxon>
        <taxon>Planococcus</taxon>
    </lineage>
</organism>
<gene>
    <name evidence="3" type="ORF">HNQ44_002021</name>
</gene>
<sequence length="283" mass="28992">MSRMVGSYNSENEAIRAIEDLKTQGYRSEDISVLSKDKGETKHVTEKTGTHAGEGAATGALTGGALGGLGGVLAGIGALAIPGIGPIVAAGPIVAGLTGAAAGAGVGGLAGALIGAGIPEDEAKEYEGHFNDGAILVMVNDSKSAIPDSSDRDRFADSDRNSTLSGDRTVIGSDGDVRHERGQASETHAGHRSTGRNDHDLFDDEARTAGLGSNRDLLDGNKRSSGLGSDEGLLHDTGRRSGSDNSYDRDPLIGGENDTTIRGDRDSHFDDSDDPSKRGRAGL</sequence>
<proteinExistence type="predicted"/>
<reference evidence="3 4" key="1">
    <citation type="submission" date="2020-08" db="EMBL/GenBank/DDBJ databases">
        <title>Genomic Encyclopedia of Type Strains, Phase IV (KMG-IV): sequencing the most valuable type-strain genomes for metagenomic binning, comparative biology and taxonomic classification.</title>
        <authorList>
            <person name="Goeker M."/>
        </authorList>
    </citation>
    <scope>NUCLEOTIDE SEQUENCE [LARGE SCALE GENOMIC DNA]</scope>
    <source>
        <strain evidence="3 4">DSM 15895</strain>
    </source>
</reference>
<dbReference type="PANTHER" id="PTHR36109">
    <property type="entry name" value="MEMBRANE PROTEIN-RELATED"/>
    <property type="match status" value="1"/>
</dbReference>
<evidence type="ECO:0000259" key="2">
    <source>
        <dbReference type="Pfam" id="PF11181"/>
    </source>
</evidence>
<feature type="domain" description="General stress protein 17M-like" evidence="2">
    <location>
        <begin position="4"/>
        <end position="67"/>
    </location>
</feature>
<feature type="compositionally biased region" description="Basic and acidic residues" evidence="1">
    <location>
        <begin position="149"/>
        <end position="160"/>
    </location>
</feature>
<dbReference type="OrthoDB" id="118405at2"/>
<dbReference type="Pfam" id="PF11181">
    <property type="entry name" value="YflT"/>
    <property type="match status" value="1"/>
</dbReference>
<dbReference type="InterPro" id="IPR052948">
    <property type="entry name" value="Low_temp-induced_all0457"/>
</dbReference>
<name>A0A7W8FV77_9BACL</name>
<comment type="caution">
    <text evidence="3">The sequence shown here is derived from an EMBL/GenBank/DDBJ whole genome shotgun (WGS) entry which is preliminary data.</text>
</comment>
<evidence type="ECO:0000256" key="1">
    <source>
        <dbReference type="SAM" id="MobiDB-lite"/>
    </source>
</evidence>
<evidence type="ECO:0000313" key="4">
    <source>
        <dbReference type="Proteomes" id="UP000525923"/>
    </source>
</evidence>
<feature type="region of interest" description="Disordered" evidence="1">
    <location>
        <begin position="37"/>
        <end position="57"/>
    </location>
</feature>
<dbReference type="AlphaFoldDB" id="A0A7W8FV77"/>
<feature type="compositionally biased region" description="Basic and acidic residues" evidence="1">
    <location>
        <begin position="259"/>
        <end position="277"/>
    </location>
</feature>
<dbReference type="EMBL" id="JACHHE010000005">
    <property type="protein sequence ID" value="MBB5180592.1"/>
    <property type="molecule type" value="Genomic_DNA"/>
</dbReference>
<dbReference type="PANTHER" id="PTHR36109:SF2">
    <property type="entry name" value="MEMBRANE PROTEIN"/>
    <property type="match status" value="1"/>
</dbReference>